<proteinExistence type="inferred from homology"/>
<dbReference type="Pfam" id="PF01257">
    <property type="entry name" value="2Fe-2S_thioredx"/>
    <property type="match status" value="1"/>
</dbReference>
<dbReference type="InterPro" id="IPR042128">
    <property type="entry name" value="NuoE_dom"/>
</dbReference>
<dbReference type="Gene3D" id="1.10.10.1590">
    <property type="entry name" value="NADH-quinone oxidoreductase subunit E"/>
    <property type="match status" value="1"/>
</dbReference>
<dbReference type="GO" id="GO:0051537">
    <property type="term" value="F:2 iron, 2 sulfur cluster binding"/>
    <property type="evidence" value="ECO:0007669"/>
    <property type="project" value="UniProtKB-KW"/>
</dbReference>
<dbReference type="FunFam" id="1.10.10.1590:FF:000001">
    <property type="entry name" value="NADH-quinone oxidoreductase subunit E"/>
    <property type="match status" value="1"/>
</dbReference>
<dbReference type="CDD" id="cd03064">
    <property type="entry name" value="TRX_Fd_NuoE"/>
    <property type="match status" value="1"/>
</dbReference>
<dbReference type="GO" id="GO:0003954">
    <property type="term" value="F:NADH dehydrogenase activity"/>
    <property type="evidence" value="ECO:0007669"/>
    <property type="project" value="TreeGrafter"/>
</dbReference>
<dbReference type="NCBIfam" id="TIGR01958">
    <property type="entry name" value="nuoE_fam"/>
    <property type="match status" value="1"/>
</dbReference>
<keyword evidence="3" id="KW-0479">Metal-binding</keyword>
<evidence type="ECO:0000313" key="7">
    <source>
        <dbReference type="EMBL" id="CAB4581592.1"/>
    </source>
</evidence>
<reference evidence="7" key="1">
    <citation type="submission" date="2020-05" db="EMBL/GenBank/DDBJ databases">
        <authorList>
            <person name="Chiriac C."/>
            <person name="Salcher M."/>
            <person name="Ghai R."/>
            <person name="Kavagutti S V."/>
        </authorList>
    </citation>
    <scope>NUCLEOTIDE SEQUENCE</scope>
</reference>
<dbReference type="GO" id="GO:0046872">
    <property type="term" value="F:metal ion binding"/>
    <property type="evidence" value="ECO:0007669"/>
    <property type="project" value="UniProtKB-KW"/>
</dbReference>
<dbReference type="SUPFAM" id="SSF52833">
    <property type="entry name" value="Thioredoxin-like"/>
    <property type="match status" value="1"/>
</dbReference>
<name>A0A6J6EYB0_9ZZZZ</name>
<dbReference type="PIRSF" id="PIRSF000216">
    <property type="entry name" value="NADH_DH_24kDa"/>
    <property type="match status" value="1"/>
</dbReference>
<sequence>MAINEQTRAELRELISRYPEPRSALLPMLHLVQSVDGYITQAGIDACAAEVGLTTAEVSAVASFYTMFKRYPVGKHHVGVCVNSMCAMKGGDAIWKRISTDLGVGHDETTTDGQITLERIECQAACTHAPVMTVNWEFMDDMDEQSATKLISDLKSGADVKSTRGPRVRTFKEVSRSIAGFDDGLVDEPATDAAMLAGLNAAKKAGN</sequence>
<accession>A0A6J6EYB0</accession>
<gene>
    <name evidence="7" type="ORF">UFOPK1726_00964</name>
</gene>
<dbReference type="EMBL" id="CAEZTT010000121">
    <property type="protein sequence ID" value="CAB4581592.1"/>
    <property type="molecule type" value="Genomic_DNA"/>
</dbReference>
<evidence type="ECO:0000256" key="2">
    <source>
        <dbReference type="ARBA" id="ARBA00022714"/>
    </source>
</evidence>
<dbReference type="InterPro" id="IPR036249">
    <property type="entry name" value="Thioredoxin-like_sf"/>
</dbReference>
<dbReference type="PANTHER" id="PTHR10371">
    <property type="entry name" value="NADH DEHYDROGENASE UBIQUINONE FLAVOPROTEIN 2, MITOCHONDRIAL"/>
    <property type="match status" value="1"/>
</dbReference>
<evidence type="ECO:0000256" key="1">
    <source>
        <dbReference type="ARBA" id="ARBA00010643"/>
    </source>
</evidence>
<dbReference type="InterPro" id="IPR002023">
    <property type="entry name" value="NuoE-like"/>
</dbReference>
<dbReference type="NCBIfam" id="NF005721">
    <property type="entry name" value="PRK07539.1-1"/>
    <property type="match status" value="1"/>
</dbReference>
<organism evidence="7">
    <name type="scientific">freshwater metagenome</name>
    <dbReference type="NCBI Taxonomy" id="449393"/>
    <lineage>
        <taxon>unclassified sequences</taxon>
        <taxon>metagenomes</taxon>
        <taxon>ecological metagenomes</taxon>
    </lineage>
</organism>
<evidence type="ECO:0000256" key="5">
    <source>
        <dbReference type="ARBA" id="ARBA00023014"/>
    </source>
</evidence>
<protein>
    <submittedName>
        <fullName evidence="7">Unannotated protein</fullName>
    </submittedName>
</protein>
<keyword evidence="5" id="KW-0411">Iron-sulfur</keyword>
<dbReference type="AlphaFoldDB" id="A0A6J6EYB0"/>
<keyword evidence="2" id="KW-0001">2Fe-2S</keyword>
<comment type="similarity">
    <text evidence="1">Belongs to the complex I 24 kDa subunit family.</text>
</comment>
<dbReference type="InterPro" id="IPR041921">
    <property type="entry name" value="NuoE_N"/>
</dbReference>
<evidence type="ECO:0000256" key="4">
    <source>
        <dbReference type="ARBA" id="ARBA00023004"/>
    </source>
</evidence>
<dbReference type="Gene3D" id="3.40.30.10">
    <property type="entry name" value="Glutaredoxin"/>
    <property type="match status" value="1"/>
</dbReference>
<evidence type="ECO:0000256" key="3">
    <source>
        <dbReference type="ARBA" id="ARBA00022723"/>
    </source>
</evidence>
<comment type="cofactor">
    <cofactor evidence="6">
        <name>[2Fe-2S] cluster</name>
        <dbReference type="ChEBI" id="CHEBI:190135"/>
    </cofactor>
</comment>
<evidence type="ECO:0000256" key="6">
    <source>
        <dbReference type="ARBA" id="ARBA00034078"/>
    </source>
</evidence>
<dbReference type="PANTHER" id="PTHR10371:SF3">
    <property type="entry name" value="NADH DEHYDROGENASE [UBIQUINONE] FLAVOPROTEIN 2, MITOCHONDRIAL"/>
    <property type="match status" value="1"/>
</dbReference>
<keyword evidence="4" id="KW-0408">Iron</keyword>